<proteinExistence type="predicted"/>
<evidence type="ECO:0000256" key="2">
    <source>
        <dbReference type="SAM" id="MobiDB-lite"/>
    </source>
</evidence>
<sequence length="129" mass="14328">MEPAMLEKLRGDLERRRADVVGQLESLSGQSKDLSEDENSEGGGLSNHMADSGSDVAEQEQVATISLDLSEHLAQIDKALKRMDDGTYGLSQLSGKPINPERLEAFPWVEFDVEEQAEIERNRVPMNRS</sequence>
<dbReference type="PANTHER" id="PTHR33823">
    <property type="entry name" value="RNA POLYMERASE-BINDING TRANSCRIPTION FACTOR DKSA-RELATED"/>
    <property type="match status" value="1"/>
</dbReference>
<dbReference type="PROSITE" id="PS51128">
    <property type="entry name" value="ZF_DKSA_2"/>
    <property type="match status" value="1"/>
</dbReference>
<keyword evidence="3" id="KW-0131">Cell cycle</keyword>
<keyword evidence="3" id="KW-0132">Cell division</keyword>
<dbReference type="AlphaFoldDB" id="A0A6J4U9P6"/>
<evidence type="ECO:0000256" key="1">
    <source>
        <dbReference type="PROSITE-ProRule" id="PRU00510"/>
    </source>
</evidence>
<dbReference type="Gene3D" id="1.20.120.910">
    <property type="entry name" value="DksA, coiled-coil domain"/>
    <property type="match status" value="1"/>
</dbReference>
<dbReference type="GO" id="GO:0051301">
    <property type="term" value="P:cell division"/>
    <property type="evidence" value="ECO:0007669"/>
    <property type="project" value="UniProtKB-KW"/>
</dbReference>
<dbReference type="PANTHER" id="PTHR33823:SF4">
    <property type="entry name" value="GENERAL STRESS PROTEIN 16O"/>
    <property type="match status" value="1"/>
</dbReference>
<dbReference type="SUPFAM" id="SSF109635">
    <property type="entry name" value="DnaK suppressor protein DksA, alpha-hairpin domain"/>
    <property type="match status" value="1"/>
</dbReference>
<reference evidence="3" key="1">
    <citation type="submission" date="2020-02" db="EMBL/GenBank/DDBJ databases">
        <authorList>
            <person name="Meier V. D."/>
        </authorList>
    </citation>
    <scope>NUCLEOTIDE SEQUENCE</scope>
    <source>
        <strain evidence="3">AVDCRST_MAG33</strain>
    </source>
</reference>
<organism evidence="3">
    <name type="scientific">uncultured Thermomicrobiales bacterium</name>
    <dbReference type="NCBI Taxonomy" id="1645740"/>
    <lineage>
        <taxon>Bacteria</taxon>
        <taxon>Pseudomonadati</taxon>
        <taxon>Thermomicrobiota</taxon>
        <taxon>Thermomicrobia</taxon>
        <taxon>Thermomicrobiales</taxon>
        <taxon>environmental samples</taxon>
    </lineage>
</organism>
<name>A0A6J4U9P6_9BACT</name>
<dbReference type="EMBL" id="CADCWK010000028">
    <property type="protein sequence ID" value="CAA9544801.1"/>
    <property type="molecule type" value="Genomic_DNA"/>
</dbReference>
<dbReference type="InterPro" id="IPR037187">
    <property type="entry name" value="DnaK_N"/>
</dbReference>
<feature type="region of interest" description="Disordered" evidence="2">
    <location>
        <begin position="19"/>
        <end position="62"/>
    </location>
</feature>
<protein>
    <submittedName>
        <fullName evidence="3">Cell division protein FtsK</fullName>
    </submittedName>
</protein>
<gene>
    <name evidence="3" type="ORF">AVDCRST_MAG33-343</name>
</gene>
<evidence type="ECO:0000313" key="3">
    <source>
        <dbReference type="EMBL" id="CAA9544801.1"/>
    </source>
</evidence>
<accession>A0A6J4U9P6</accession>
<feature type="zinc finger region" description="dksA C4-type" evidence="1">
    <location>
        <begin position="91"/>
        <end position="115"/>
    </location>
</feature>